<dbReference type="PANTHER" id="PTHR12907">
    <property type="entry name" value="EGL NINE HOMOLOG-RELATED"/>
    <property type="match status" value="1"/>
</dbReference>
<dbReference type="GO" id="GO:0008198">
    <property type="term" value="F:ferrous iron binding"/>
    <property type="evidence" value="ECO:0007669"/>
    <property type="project" value="TreeGrafter"/>
</dbReference>
<dbReference type="InterPro" id="IPR051559">
    <property type="entry name" value="HIF_prolyl_hydroxylases"/>
</dbReference>
<dbReference type="GO" id="GO:0031418">
    <property type="term" value="F:L-ascorbic acid binding"/>
    <property type="evidence" value="ECO:0007669"/>
    <property type="project" value="UniProtKB-KW"/>
</dbReference>
<accession>A0A3P8RKN9</accession>
<dbReference type="GeneTree" id="ENSGT00940000158745"/>
<protein>
    <submittedName>
        <fullName evidence="2">Uncharacterized protein</fullName>
    </submittedName>
</protein>
<dbReference type="GO" id="GO:0005737">
    <property type="term" value="C:cytoplasm"/>
    <property type="evidence" value="ECO:0007669"/>
    <property type="project" value="TreeGrafter"/>
</dbReference>
<dbReference type="Proteomes" id="UP000265080">
    <property type="component" value="Chromosome 1"/>
</dbReference>
<reference evidence="2 3" key="1">
    <citation type="submission" date="2018-03" db="EMBL/GenBank/DDBJ databases">
        <title>Finding Nemo's genes: A chromosome-scale reference assembly of the genome of the orange clownfish Amphiprion percula.</title>
        <authorList>
            <person name="Lehmann R."/>
        </authorList>
    </citation>
    <scope>NUCLEOTIDE SEQUENCE</scope>
</reference>
<organism evidence="2 3">
    <name type="scientific">Amphiprion percula</name>
    <name type="common">Orange clownfish</name>
    <name type="synonym">Lutjanus percula</name>
    <dbReference type="NCBI Taxonomy" id="161767"/>
    <lineage>
        <taxon>Eukaryota</taxon>
        <taxon>Metazoa</taxon>
        <taxon>Chordata</taxon>
        <taxon>Craniata</taxon>
        <taxon>Vertebrata</taxon>
        <taxon>Euteleostomi</taxon>
        <taxon>Actinopterygii</taxon>
        <taxon>Neopterygii</taxon>
        <taxon>Teleostei</taxon>
        <taxon>Neoteleostei</taxon>
        <taxon>Acanthomorphata</taxon>
        <taxon>Ovalentaria</taxon>
        <taxon>Pomacentridae</taxon>
        <taxon>Amphiprion</taxon>
    </lineage>
</organism>
<dbReference type="Gene3D" id="2.60.120.620">
    <property type="entry name" value="q2cbj1_9rhob like domain"/>
    <property type="match status" value="1"/>
</dbReference>
<evidence type="ECO:0000313" key="2">
    <source>
        <dbReference type="Ensembl" id="ENSAPEP00000000095.1"/>
    </source>
</evidence>
<evidence type="ECO:0000256" key="1">
    <source>
        <dbReference type="ARBA" id="ARBA00022896"/>
    </source>
</evidence>
<name>A0A3P8RKN9_AMPPE</name>
<sequence length="91" mass="10826">MSSGHGACYPGNDGRCITCIYYLNKNWNHTVEILRRRHQPLFDRLLLFWSDRKEPSRVVFSFPGTPITVWYFNSEERAEAKRRFRKQTGES</sequence>
<evidence type="ECO:0000313" key="3">
    <source>
        <dbReference type="Proteomes" id="UP000265080"/>
    </source>
</evidence>
<dbReference type="GO" id="GO:0005634">
    <property type="term" value="C:nucleus"/>
    <property type="evidence" value="ECO:0007669"/>
    <property type="project" value="TreeGrafter"/>
</dbReference>
<proteinExistence type="predicted"/>
<reference evidence="2" key="2">
    <citation type="submission" date="2025-08" db="UniProtKB">
        <authorList>
            <consortium name="Ensembl"/>
        </authorList>
    </citation>
    <scope>IDENTIFICATION</scope>
</reference>
<dbReference type="Ensembl" id="ENSAPET00000000097.1">
    <property type="protein sequence ID" value="ENSAPEP00000000095.1"/>
    <property type="gene ID" value="ENSAPEG00000000069.1"/>
</dbReference>
<keyword evidence="3" id="KW-1185">Reference proteome</keyword>
<dbReference type="OMA" id="HIPRACE"/>
<dbReference type="PANTHER" id="PTHR12907:SF28">
    <property type="entry name" value="PROLYL HYDROXYLASE EGLN3"/>
    <property type="match status" value="1"/>
</dbReference>
<keyword evidence="1" id="KW-0847">Vitamin C</keyword>
<dbReference type="GO" id="GO:0071456">
    <property type="term" value="P:cellular response to hypoxia"/>
    <property type="evidence" value="ECO:0007669"/>
    <property type="project" value="TreeGrafter"/>
</dbReference>
<reference evidence="2" key="3">
    <citation type="submission" date="2025-09" db="UniProtKB">
        <authorList>
            <consortium name="Ensembl"/>
        </authorList>
    </citation>
    <scope>IDENTIFICATION</scope>
</reference>
<dbReference type="STRING" id="161767.ENSAPEP00000000095"/>
<dbReference type="AlphaFoldDB" id="A0A3P8RKN9"/>
<dbReference type="GO" id="GO:0031545">
    <property type="term" value="F:peptidyl-proline 4-dioxygenase activity"/>
    <property type="evidence" value="ECO:0007669"/>
    <property type="project" value="TreeGrafter"/>
</dbReference>